<feature type="transmembrane region" description="Helical" evidence="1">
    <location>
        <begin position="87"/>
        <end position="109"/>
    </location>
</feature>
<accession>A0A6I6DGT4</accession>
<evidence type="ECO:0000313" key="2">
    <source>
        <dbReference type="EMBL" id="QGT98849.1"/>
    </source>
</evidence>
<dbReference type="AlphaFoldDB" id="A0A6I6DGT4"/>
<evidence type="ECO:0000256" key="1">
    <source>
        <dbReference type="SAM" id="Phobius"/>
    </source>
</evidence>
<dbReference type="KEGG" id="salq:SYNTR_0256"/>
<keyword evidence="3" id="KW-1185">Reference proteome</keyword>
<sequence length="139" mass="15909">MGITILRLFFIHLGAFLAIIAATYFSIIDIILSFLFVFFIWHEAKLAKKRLKGFRSLIAVTIWQMPGLIMSLLIITNLTDLFGFGEFIIFLLQFWHMPILPLLSILPAVAIFDKPLYYYGMLGSSLFIIGVFIIGLMKK</sequence>
<feature type="transmembrane region" description="Helical" evidence="1">
    <location>
        <begin position="53"/>
        <end position="75"/>
    </location>
</feature>
<dbReference type="EMBL" id="CP046457">
    <property type="protein sequence ID" value="QGT98849.1"/>
    <property type="molecule type" value="Genomic_DNA"/>
</dbReference>
<keyword evidence="1" id="KW-0472">Membrane</keyword>
<name>A0A6I6DGT4_9FIRM</name>
<keyword evidence="1" id="KW-0812">Transmembrane</keyword>
<gene>
    <name evidence="2" type="ORF">SYNTR_0256</name>
</gene>
<protein>
    <submittedName>
        <fullName evidence="2">Uncharacterized protein</fullName>
    </submittedName>
</protein>
<evidence type="ECO:0000313" key="3">
    <source>
        <dbReference type="Proteomes" id="UP000426444"/>
    </source>
</evidence>
<proteinExistence type="predicted"/>
<reference evidence="3" key="1">
    <citation type="journal article" date="2019" name="Microbiology">
        <title>Complete Genome Sequence of an Uncultured Bacterium of the Candidate Phylum Bipolaricaulota.</title>
        <authorList>
            <person name="Kadnikov V.V."/>
            <person name="Mardanov A.V."/>
            <person name="Beletsky A.V."/>
            <person name="Frank Y.A."/>
            <person name="Karnachuk O.V."/>
            <person name="Ravin N.V."/>
        </authorList>
    </citation>
    <scope>NUCLEOTIDE SEQUENCE [LARGE SCALE GENOMIC DNA]</scope>
</reference>
<keyword evidence="1" id="KW-1133">Transmembrane helix</keyword>
<feature type="transmembrane region" description="Helical" evidence="1">
    <location>
        <begin position="116"/>
        <end position="137"/>
    </location>
</feature>
<organism evidence="2 3">
    <name type="scientific">Candidatus Syntrophocurvum alkaliphilum</name>
    <dbReference type="NCBI Taxonomy" id="2293317"/>
    <lineage>
        <taxon>Bacteria</taxon>
        <taxon>Bacillati</taxon>
        <taxon>Bacillota</taxon>
        <taxon>Clostridia</taxon>
        <taxon>Eubacteriales</taxon>
        <taxon>Syntrophomonadaceae</taxon>
        <taxon>Candidatus Syntrophocurvum</taxon>
    </lineage>
</organism>
<dbReference type="Proteomes" id="UP000426444">
    <property type="component" value="Chromosome"/>
</dbReference>
<feature type="transmembrane region" description="Helical" evidence="1">
    <location>
        <begin position="15"/>
        <end position="41"/>
    </location>
</feature>